<sequence length="263" mass="30360">MDKLTQSNYERFNKLFHKGEQIVVGFREDFTHGYLTKIDETGFGLFQLNKPKEYWYDWEHFEFASHPSFRFKKYPELKEEWIDKVNTFTIKLLGDSFPDASRIDDIPIKYTFHNSEDVIACINRFNLKPSELASFDGNAPWGHLEVKINNGKARISGKNGFTQSLPDLGGDFEIIKIYVFGEDWTVPNLSFEGNGLLTKKVHDNKELDIMRITKLGSAPRYVSTGDPWVTDEPVEEVGFNIWKSKDGYAMSHAKAIIVEVICR</sequence>
<organism evidence="1">
    <name type="scientific">viral metagenome</name>
    <dbReference type="NCBI Taxonomy" id="1070528"/>
    <lineage>
        <taxon>unclassified sequences</taxon>
        <taxon>metagenomes</taxon>
        <taxon>organismal metagenomes</taxon>
    </lineage>
</organism>
<proteinExistence type="predicted"/>
<dbReference type="AlphaFoldDB" id="A0A6M3L0B0"/>
<accession>A0A6M3L0B0</accession>
<reference evidence="1" key="1">
    <citation type="submission" date="2020-03" db="EMBL/GenBank/DDBJ databases">
        <title>The deep terrestrial virosphere.</title>
        <authorList>
            <person name="Holmfeldt K."/>
            <person name="Nilsson E."/>
            <person name="Simone D."/>
            <person name="Lopez-Fernandez M."/>
            <person name="Wu X."/>
            <person name="de Brujin I."/>
            <person name="Lundin D."/>
            <person name="Andersson A."/>
            <person name="Bertilsson S."/>
            <person name="Dopson M."/>
        </authorList>
    </citation>
    <scope>NUCLEOTIDE SEQUENCE</scope>
    <source>
        <strain evidence="1">MM415B02892</strain>
    </source>
</reference>
<evidence type="ECO:0000313" key="1">
    <source>
        <dbReference type="EMBL" id="QJA87799.1"/>
    </source>
</evidence>
<protein>
    <submittedName>
        <fullName evidence="1">Uncharacterized protein</fullName>
    </submittedName>
</protein>
<gene>
    <name evidence="1" type="ORF">MM415B02892_0008</name>
</gene>
<dbReference type="EMBL" id="MT142733">
    <property type="protein sequence ID" value="QJA87799.1"/>
    <property type="molecule type" value="Genomic_DNA"/>
</dbReference>
<name>A0A6M3L0B0_9ZZZZ</name>